<evidence type="ECO:0000313" key="1">
    <source>
        <dbReference type="EMBL" id="VDO93515.1"/>
    </source>
</evidence>
<name>A0A3P8DB28_9TREM</name>
<keyword evidence="2" id="KW-1185">Reference proteome</keyword>
<organism evidence="1 2">
    <name type="scientific">Schistosoma mattheei</name>
    <dbReference type="NCBI Taxonomy" id="31246"/>
    <lineage>
        <taxon>Eukaryota</taxon>
        <taxon>Metazoa</taxon>
        <taxon>Spiralia</taxon>
        <taxon>Lophotrochozoa</taxon>
        <taxon>Platyhelminthes</taxon>
        <taxon>Trematoda</taxon>
        <taxon>Digenea</taxon>
        <taxon>Strigeidida</taxon>
        <taxon>Schistosomatoidea</taxon>
        <taxon>Schistosomatidae</taxon>
        <taxon>Schistosoma</taxon>
    </lineage>
</organism>
<reference evidence="1 2" key="1">
    <citation type="submission" date="2018-11" db="EMBL/GenBank/DDBJ databases">
        <authorList>
            <consortium name="Pathogen Informatics"/>
        </authorList>
    </citation>
    <scope>NUCLEOTIDE SEQUENCE [LARGE SCALE GENOMIC DNA]</scope>
    <source>
        <strain>Denwood</strain>
        <strain evidence="2">Zambia</strain>
    </source>
</reference>
<dbReference type="Proteomes" id="UP000269396">
    <property type="component" value="Unassembled WGS sequence"/>
</dbReference>
<dbReference type="AlphaFoldDB" id="A0A3P8DB28"/>
<protein>
    <submittedName>
        <fullName evidence="1">Uncharacterized protein</fullName>
    </submittedName>
</protein>
<sequence>MCSNHQSNETVENSTVILSTHQPLSTISVHKAKELAKCMHKTLWNTANISQKRLCSIVSSRFRLGSIQLMEPKLTTSVALSSTVDLSVNSPNLQQRHLSTTSIMDIPCTTVFNEHVFDKFTWSNFRELVKILSIFQVVGSD</sequence>
<gene>
    <name evidence="1" type="ORF">SMTD_LOCUS3250</name>
</gene>
<proteinExistence type="predicted"/>
<accession>A0A3P8DB28</accession>
<dbReference type="EMBL" id="UZAL01005544">
    <property type="protein sequence ID" value="VDO93515.1"/>
    <property type="molecule type" value="Genomic_DNA"/>
</dbReference>
<evidence type="ECO:0000313" key="2">
    <source>
        <dbReference type="Proteomes" id="UP000269396"/>
    </source>
</evidence>